<dbReference type="InterPro" id="IPR001296">
    <property type="entry name" value="Glyco_trans_1"/>
</dbReference>
<dbReference type="Gene3D" id="3.40.50.2000">
    <property type="entry name" value="Glycogen Phosphorylase B"/>
    <property type="match status" value="1"/>
</dbReference>
<name>A0A1I0L585_9BACT</name>
<keyword evidence="2" id="KW-0808">Transferase</keyword>
<sequence length="492" mass="54542">MGVHDKHGLAHCAAMRVALLGFGPHPWPSVERTRRFYERALSARFTLDVVEEGTPVPEGVDAVLSFSGRWGWEERPRVQVPFLFAMHGGPILEQEALASRLGTLDRSDVLLVNCTSDIAIFREVFAGQTPHLCQLPLPGDAALFHPREKTECRELLGIESHELVVGFVGRLVPQKNAHRFLRMLAELRRRLHPRRVAGVVIGNYWVDYPVLNYTPDYPGEVARLISGLQLTDDVFYFPANLADEDLASAYAAMDVLIHPTHSIDENFGYVPVEAMACGVPVVGAAYGGLKDTVVPGETGELMPTWVTRSGLRSDFLHGVDAAERLLKDETLRQRFSEAAVRRARAHYNEETCARVLCEAVEGAVKARREGPARPLVLAPRPPTPEPSGLLPSLPAPWEFYAREVRHYASGPVPVPGPRSRLSLAAPLTEESPGVWRLEDAAWPARFRLDAAGRALAERCREPVTVAGLEREGLWHRERVEDFLQQGLLLCGD</sequence>
<dbReference type="PANTHER" id="PTHR45947:SF3">
    <property type="entry name" value="SULFOQUINOVOSYL TRANSFERASE SQD2"/>
    <property type="match status" value="1"/>
</dbReference>
<dbReference type="AlphaFoldDB" id="A0A1I0L585"/>
<dbReference type="Proteomes" id="UP000199181">
    <property type="component" value="Unassembled WGS sequence"/>
</dbReference>
<dbReference type="RefSeq" id="WP_093525083.1">
    <property type="nucleotide sequence ID" value="NZ_FOIJ01000018.1"/>
</dbReference>
<evidence type="ECO:0000313" key="3">
    <source>
        <dbReference type="Proteomes" id="UP000199181"/>
    </source>
</evidence>
<feature type="domain" description="Glycosyl transferase family 1" evidence="1">
    <location>
        <begin position="151"/>
        <end position="339"/>
    </location>
</feature>
<dbReference type="SUPFAM" id="SSF53756">
    <property type="entry name" value="UDP-Glycosyltransferase/glycogen phosphorylase"/>
    <property type="match status" value="1"/>
</dbReference>
<gene>
    <name evidence="2" type="ORF">SAMN05443639_11889</name>
</gene>
<accession>A0A1I0L585</accession>
<reference evidence="3" key="1">
    <citation type="submission" date="2016-10" db="EMBL/GenBank/DDBJ databases">
        <authorList>
            <person name="Varghese N."/>
            <person name="Submissions S."/>
        </authorList>
    </citation>
    <scope>NUCLEOTIDE SEQUENCE [LARGE SCALE GENOMIC DNA]</scope>
    <source>
        <strain evidence="3">DSM 16858</strain>
    </source>
</reference>
<dbReference type="PANTHER" id="PTHR45947">
    <property type="entry name" value="SULFOQUINOVOSYL TRANSFERASE SQD2"/>
    <property type="match status" value="1"/>
</dbReference>
<protein>
    <submittedName>
        <fullName evidence="2">Glycosyl transferases group 1</fullName>
    </submittedName>
</protein>
<dbReference type="EMBL" id="FOIJ01000018">
    <property type="protein sequence ID" value="SEU34068.1"/>
    <property type="molecule type" value="Genomic_DNA"/>
</dbReference>
<dbReference type="InterPro" id="IPR050194">
    <property type="entry name" value="Glycosyltransferase_grp1"/>
</dbReference>
<dbReference type="CDD" id="cd03801">
    <property type="entry name" value="GT4_PimA-like"/>
    <property type="match status" value="1"/>
</dbReference>
<dbReference type="GO" id="GO:0016758">
    <property type="term" value="F:hexosyltransferase activity"/>
    <property type="evidence" value="ECO:0007669"/>
    <property type="project" value="TreeGrafter"/>
</dbReference>
<dbReference type="Pfam" id="PF00534">
    <property type="entry name" value="Glycos_transf_1"/>
    <property type="match status" value="1"/>
</dbReference>
<evidence type="ECO:0000313" key="2">
    <source>
        <dbReference type="EMBL" id="SEU34068.1"/>
    </source>
</evidence>
<organism evidence="2 3">
    <name type="scientific">Stigmatella erecta</name>
    <dbReference type="NCBI Taxonomy" id="83460"/>
    <lineage>
        <taxon>Bacteria</taxon>
        <taxon>Pseudomonadati</taxon>
        <taxon>Myxococcota</taxon>
        <taxon>Myxococcia</taxon>
        <taxon>Myxococcales</taxon>
        <taxon>Cystobacterineae</taxon>
        <taxon>Archangiaceae</taxon>
        <taxon>Stigmatella</taxon>
    </lineage>
</organism>
<proteinExistence type="predicted"/>
<keyword evidence="3" id="KW-1185">Reference proteome</keyword>
<evidence type="ECO:0000259" key="1">
    <source>
        <dbReference type="Pfam" id="PF00534"/>
    </source>
</evidence>